<dbReference type="HAMAP" id="MF_01416">
    <property type="entry name" value="ATP_synth_delta_bact"/>
    <property type="match status" value="1"/>
</dbReference>
<keyword evidence="5 7" id="KW-0472">Membrane</keyword>
<evidence type="ECO:0000256" key="6">
    <source>
        <dbReference type="ARBA" id="ARBA00023310"/>
    </source>
</evidence>
<dbReference type="NCBIfam" id="TIGR01145">
    <property type="entry name" value="ATP_synt_delta"/>
    <property type="match status" value="1"/>
</dbReference>
<dbReference type="RefSeq" id="WP_022075253.1">
    <property type="nucleotide sequence ID" value="NZ_JACOPE010000001.1"/>
</dbReference>
<proteinExistence type="inferred from homology"/>
<dbReference type="InterPro" id="IPR000711">
    <property type="entry name" value="ATPase_OSCP/dsu"/>
</dbReference>
<sequence length="178" mass="20834">METQTSIKRMYRSSMSGHYARVLYELNVPKTDIEKTKETFAEVPQLREVFINPTISAKIKMSVIDQVFPESMKNFLKVVCKNQRVNLINEIFDAYDEYCDEQAHILTAVLTCVEPPSEEQLDKMKVFLCDKYQKADVKIQIVEDTSLLGGFILHVENDEYDWSLKGRLTRLEQKLTWR</sequence>
<comment type="similarity">
    <text evidence="7">Belongs to the ATPase delta chain family.</text>
</comment>
<evidence type="ECO:0000256" key="3">
    <source>
        <dbReference type="ARBA" id="ARBA00022781"/>
    </source>
</evidence>
<comment type="function">
    <text evidence="7">F(1)F(0) ATP synthase produces ATP from ADP in the presence of a proton or sodium gradient. F-type ATPases consist of two structural domains, F(1) containing the extramembraneous catalytic core and F(0) containing the membrane proton channel, linked together by a central stalk and a peripheral stalk. During catalysis, ATP synthesis in the catalytic domain of F(1) is coupled via a rotary mechanism of the central stalk subunits to proton translocation.</text>
</comment>
<comment type="caution">
    <text evidence="8">The sequence shown here is derived from an EMBL/GenBank/DDBJ whole genome shotgun (WGS) entry which is preliminary data.</text>
</comment>
<dbReference type="PANTHER" id="PTHR11910">
    <property type="entry name" value="ATP SYNTHASE DELTA CHAIN"/>
    <property type="match status" value="1"/>
</dbReference>
<dbReference type="Pfam" id="PF00213">
    <property type="entry name" value="OSCP"/>
    <property type="match status" value="1"/>
</dbReference>
<evidence type="ECO:0000313" key="9">
    <source>
        <dbReference type="Proteomes" id="UP000631576"/>
    </source>
</evidence>
<dbReference type="SUPFAM" id="SSF47928">
    <property type="entry name" value="N-terminal domain of the delta subunit of the F1F0-ATP synthase"/>
    <property type="match status" value="1"/>
</dbReference>
<keyword evidence="9" id="KW-1185">Reference proteome</keyword>
<keyword evidence="7" id="KW-0139">CF(1)</keyword>
<keyword evidence="4 7" id="KW-0406">Ion transport</keyword>
<organism evidence="8 9">
    <name type="scientific">Ruminococcus hominis</name>
    <dbReference type="NCBI Taxonomy" id="2763065"/>
    <lineage>
        <taxon>Bacteria</taxon>
        <taxon>Bacillati</taxon>
        <taxon>Bacillota</taxon>
        <taxon>Clostridia</taxon>
        <taxon>Eubacteriales</taxon>
        <taxon>Oscillospiraceae</taxon>
        <taxon>Ruminococcus</taxon>
    </lineage>
</organism>
<evidence type="ECO:0000256" key="7">
    <source>
        <dbReference type="HAMAP-Rule" id="MF_01416"/>
    </source>
</evidence>
<dbReference type="InterPro" id="IPR026015">
    <property type="entry name" value="ATP_synth_OSCP/delta_N_sf"/>
</dbReference>
<keyword evidence="6 7" id="KW-0066">ATP synthesis</keyword>
<evidence type="ECO:0000256" key="1">
    <source>
        <dbReference type="ARBA" id="ARBA00004370"/>
    </source>
</evidence>
<keyword evidence="2 7" id="KW-0813">Transport</keyword>
<evidence type="ECO:0000256" key="5">
    <source>
        <dbReference type="ARBA" id="ARBA00023136"/>
    </source>
</evidence>
<evidence type="ECO:0000256" key="4">
    <source>
        <dbReference type="ARBA" id="ARBA00023065"/>
    </source>
</evidence>
<evidence type="ECO:0000313" key="8">
    <source>
        <dbReference type="EMBL" id="MBC5682268.1"/>
    </source>
</evidence>
<dbReference type="Proteomes" id="UP000631576">
    <property type="component" value="Unassembled WGS sequence"/>
</dbReference>
<name>A0ABR7G498_9FIRM</name>
<comment type="subcellular location">
    <subcellularLocation>
        <location evidence="7">Cell membrane</location>
        <topology evidence="7">Peripheral membrane protein</topology>
    </subcellularLocation>
    <subcellularLocation>
        <location evidence="1">Membrane</location>
    </subcellularLocation>
</comment>
<reference evidence="8 9" key="1">
    <citation type="submission" date="2020-08" db="EMBL/GenBank/DDBJ databases">
        <title>Genome public.</title>
        <authorList>
            <person name="Liu C."/>
            <person name="Sun Q."/>
        </authorList>
    </citation>
    <scope>NUCLEOTIDE SEQUENCE [LARGE SCALE GENOMIC DNA]</scope>
    <source>
        <strain evidence="8 9">NSJ-13</strain>
    </source>
</reference>
<comment type="function">
    <text evidence="7">This protein is part of the stalk that links CF(0) to CF(1). It either transmits conformational changes from CF(0) to CF(1) or is implicated in proton conduction.</text>
</comment>
<gene>
    <name evidence="7 8" type="primary">atpH</name>
    <name evidence="8" type="ORF">H8S40_01500</name>
</gene>
<keyword evidence="3 7" id="KW-0375">Hydrogen ion transport</keyword>
<keyword evidence="7" id="KW-1003">Cell membrane</keyword>
<accession>A0ABR7G498</accession>
<protein>
    <recommendedName>
        <fullName evidence="7">ATP synthase subunit delta</fullName>
    </recommendedName>
    <alternativeName>
        <fullName evidence="7">ATP synthase F(1) sector subunit delta</fullName>
    </alternativeName>
    <alternativeName>
        <fullName evidence="7">F-type ATPase subunit delta</fullName>
        <shortName evidence="7">F-ATPase subunit delta</shortName>
    </alternativeName>
</protein>
<evidence type="ECO:0000256" key="2">
    <source>
        <dbReference type="ARBA" id="ARBA00022448"/>
    </source>
</evidence>
<dbReference type="EMBL" id="JACOPE010000001">
    <property type="protein sequence ID" value="MBC5682268.1"/>
    <property type="molecule type" value="Genomic_DNA"/>
</dbReference>
<dbReference type="PRINTS" id="PR00125">
    <property type="entry name" value="ATPASEDELTA"/>
</dbReference>
<dbReference type="Gene3D" id="1.10.520.20">
    <property type="entry name" value="N-terminal domain of the delta subunit of the F1F0-ATP synthase"/>
    <property type="match status" value="1"/>
</dbReference>